<evidence type="ECO:0000313" key="11">
    <source>
        <dbReference type="Proteomes" id="UP000291343"/>
    </source>
</evidence>
<protein>
    <recommendedName>
        <fullName evidence="2">tRNA pseudouridine(55) synthase</fullName>
        <ecNumber evidence="2">5.4.99.25</ecNumber>
    </recommendedName>
    <alternativeName>
        <fullName evidence="7">tRNA pseudouridine 55 synthase</fullName>
    </alternativeName>
    <alternativeName>
        <fullName evidence="5">tRNA pseudouridylate synthase</fullName>
    </alternativeName>
    <alternativeName>
        <fullName evidence="6">tRNA-uridine isomerase</fullName>
    </alternativeName>
</protein>
<proteinExistence type="inferred from homology"/>
<evidence type="ECO:0000256" key="5">
    <source>
        <dbReference type="ARBA" id="ARBA00075270"/>
    </source>
</evidence>
<dbReference type="PANTHER" id="PTHR21568">
    <property type="entry name" value="TRNA PSEUDOURIDINE SYNTHASE PUS10"/>
    <property type="match status" value="1"/>
</dbReference>
<accession>A0A482WN98</accession>
<dbReference type="GO" id="GO:0003723">
    <property type="term" value="F:RNA binding"/>
    <property type="evidence" value="ECO:0007669"/>
    <property type="project" value="InterPro"/>
</dbReference>
<dbReference type="InterPro" id="IPR048742">
    <property type="entry name" value="Pus10_N_euk"/>
</dbReference>
<dbReference type="STRING" id="195883.A0A482WN98"/>
<evidence type="ECO:0000256" key="4">
    <source>
        <dbReference type="ARBA" id="ARBA00023235"/>
    </source>
</evidence>
<dbReference type="Pfam" id="PF21237">
    <property type="entry name" value="Pus10_N_euk"/>
    <property type="match status" value="1"/>
</dbReference>
<evidence type="ECO:0000256" key="3">
    <source>
        <dbReference type="ARBA" id="ARBA00022694"/>
    </source>
</evidence>
<sequence length="508" mass="57129">MTFDFSELNEDLKNIANDFIQIGCCKLCTLRFIGETEPIAYTKAFNSLLLKEPDECETDCKVQKCNPCVACLGCLQVSLNADMLDKIIKEIIASDYDSPTFKVALIYPVSFQLRAHALWLYMTKRFPSHCQTVFTIDLVTISVKDVWKYVFAPYIGEKISKKYDPNSSLNVTITMTYKDDVAEAMPLLNVEEQLFGSRKKGRRQKEKQDSKDELVFSRKAVELALKNVGVSDFCQHFKTPPPIPTSTALCESVCLSQESIYLAGRYNKLSRELPQTPWLIDGERRMEDSVEEIISEPIILTTQAKNSKFLSSGREDVDTRTLGRGRPFAIECIDPHRTCLSNQELQSTMLQINKNGMGKVAIRDLQLVSKSSLELLKKGENAKTKEYCALCIVHGPLPANLAALNSLAPVTLSQRTPVRVLHRRPVALRPRTIHRMTVQPVPTDNSEFSLFKLFLETQAGTYVKEFVHGDFGRTKPSVGDLLGNLSVDILALDVMNVNLDWPPTLSSE</sequence>
<dbReference type="InterPro" id="IPR039894">
    <property type="entry name" value="Pus10-like"/>
</dbReference>
<dbReference type="GO" id="GO:0160148">
    <property type="term" value="F:tRNA pseudouridine(55) synthase activity"/>
    <property type="evidence" value="ECO:0007669"/>
    <property type="project" value="UniProtKB-EC"/>
</dbReference>
<dbReference type="InterPro" id="IPR048741">
    <property type="entry name" value="Pus10-like_C"/>
</dbReference>
<evidence type="ECO:0000256" key="1">
    <source>
        <dbReference type="ARBA" id="ARBA00009652"/>
    </source>
</evidence>
<evidence type="ECO:0000256" key="2">
    <source>
        <dbReference type="ARBA" id="ARBA00012787"/>
    </source>
</evidence>
<dbReference type="FunFam" id="3.30.70.3190:FF:000001">
    <property type="entry name" value="tRNA pseudouridine synthase Pus10"/>
    <property type="match status" value="1"/>
</dbReference>
<keyword evidence="3" id="KW-0819">tRNA processing</keyword>
<evidence type="ECO:0000259" key="8">
    <source>
        <dbReference type="Pfam" id="PF21237"/>
    </source>
</evidence>
<dbReference type="SUPFAM" id="SSF55120">
    <property type="entry name" value="Pseudouridine synthase"/>
    <property type="match status" value="1"/>
</dbReference>
<feature type="domain" description="Pus10 N-terminal eukaryotes" evidence="8">
    <location>
        <begin position="68"/>
        <end position="251"/>
    </location>
</feature>
<evidence type="ECO:0000313" key="10">
    <source>
        <dbReference type="EMBL" id="RZF34963.1"/>
    </source>
</evidence>
<evidence type="ECO:0000259" key="9">
    <source>
        <dbReference type="Pfam" id="PF21238"/>
    </source>
</evidence>
<dbReference type="EC" id="5.4.99.25" evidence="2"/>
<comment type="similarity">
    <text evidence="1">Belongs to the pseudouridine synthase Pus10 family.</text>
</comment>
<dbReference type="Proteomes" id="UP000291343">
    <property type="component" value="Unassembled WGS sequence"/>
</dbReference>
<name>A0A482WN98_LAOST</name>
<dbReference type="InParanoid" id="A0A482WN98"/>
<feature type="domain" description="Pus10-like C-terminal" evidence="9">
    <location>
        <begin position="261"/>
        <end position="498"/>
    </location>
</feature>
<evidence type="ECO:0000256" key="6">
    <source>
        <dbReference type="ARBA" id="ARBA00079393"/>
    </source>
</evidence>
<keyword evidence="11" id="KW-1185">Reference proteome</keyword>
<gene>
    <name evidence="10" type="ORF">LSTR_LSTR010055</name>
</gene>
<dbReference type="FunCoup" id="A0A482WN98">
    <property type="interactions" value="1815"/>
</dbReference>
<dbReference type="InterPro" id="IPR020103">
    <property type="entry name" value="PsdUridine_synth_cat_dom_sf"/>
</dbReference>
<dbReference type="EMBL" id="QKKF02029951">
    <property type="protein sequence ID" value="RZF34963.1"/>
    <property type="molecule type" value="Genomic_DNA"/>
</dbReference>
<dbReference type="GO" id="GO:0031119">
    <property type="term" value="P:tRNA pseudouridine synthesis"/>
    <property type="evidence" value="ECO:0007669"/>
    <property type="project" value="TreeGrafter"/>
</dbReference>
<dbReference type="FunFam" id="3.30.70.2510:FF:000001">
    <property type="entry name" value="tRNA pseudouridine synthase Pus10"/>
    <property type="match status" value="1"/>
</dbReference>
<reference evidence="10 11" key="1">
    <citation type="journal article" date="2017" name="Gigascience">
        <title>Genome sequence of the small brown planthopper, Laodelphax striatellus.</title>
        <authorList>
            <person name="Zhu J."/>
            <person name="Jiang F."/>
            <person name="Wang X."/>
            <person name="Yang P."/>
            <person name="Bao Y."/>
            <person name="Zhao W."/>
            <person name="Wang W."/>
            <person name="Lu H."/>
            <person name="Wang Q."/>
            <person name="Cui N."/>
            <person name="Li J."/>
            <person name="Chen X."/>
            <person name="Luo L."/>
            <person name="Yu J."/>
            <person name="Kang L."/>
            <person name="Cui F."/>
        </authorList>
    </citation>
    <scope>NUCLEOTIDE SEQUENCE [LARGE SCALE GENOMIC DNA]</scope>
    <source>
        <strain evidence="10">Lst14</strain>
    </source>
</reference>
<organism evidence="10 11">
    <name type="scientific">Laodelphax striatellus</name>
    <name type="common">Small brown planthopper</name>
    <name type="synonym">Delphax striatella</name>
    <dbReference type="NCBI Taxonomy" id="195883"/>
    <lineage>
        <taxon>Eukaryota</taxon>
        <taxon>Metazoa</taxon>
        <taxon>Ecdysozoa</taxon>
        <taxon>Arthropoda</taxon>
        <taxon>Hexapoda</taxon>
        <taxon>Insecta</taxon>
        <taxon>Pterygota</taxon>
        <taxon>Neoptera</taxon>
        <taxon>Paraneoptera</taxon>
        <taxon>Hemiptera</taxon>
        <taxon>Auchenorrhyncha</taxon>
        <taxon>Fulgoroidea</taxon>
        <taxon>Delphacidae</taxon>
        <taxon>Criomorphinae</taxon>
        <taxon>Laodelphax</taxon>
    </lineage>
</organism>
<dbReference type="PANTHER" id="PTHR21568:SF0">
    <property type="entry name" value="TRNA PSEUDOURIDINE SYNTHASE PUS10"/>
    <property type="match status" value="1"/>
</dbReference>
<dbReference type="OrthoDB" id="271937at2759"/>
<evidence type="ECO:0000256" key="7">
    <source>
        <dbReference type="ARBA" id="ARBA00083669"/>
    </source>
</evidence>
<comment type="caution">
    <text evidence="10">The sequence shown here is derived from an EMBL/GenBank/DDBJ whole genome shotgun (WGS) entry which is preliminary data.</text>
</comment>
<dbReference type="Pfam" id="PF21238">
    <property type="entry name" value="Pus10_C"/>
    <property type="match status" value="1"/>
</dbReference>
<dbReference type="SMR" id="A0A482WN98"/>
<keyword evidence="4" id="KW-0413">Isomerase</keyword>
<dbReference type="Gene3D" id="3.30.70.3190">
    <property type="match status" value="1"/>
</dbReference>
<dbReference type="Gene3D" id="3.30.70.2510">
    <property type="match status" value="1"/>
</dbReference>
<dbReference type="AlphaFoldDB" id="A0A482WN98"/>